<dbReference type="InterPro" id="IPR051681">
    <property type="entry name" value="Ser/Thr_Kinases-Pseudokinases"/>
</dbReference>
<dbReference type="EMBL" id="QKYT01001319">
    <property type="protein sequence ID" value="RIA79402.1"/>
    <property type="molecule type" value="Genomic_DNA"/>
</dbReference>
<dbReference type="Gene3D" id="1.25.40.20">
    <property type="entry name" value="Ankyrin repeat-containing domain"/>
    <property type="match status" value="1"/>
</dbReference>
<proteinExistence type="predicted"/>
<dbReference type="AlphaFoldDB" id="A0A397S1L2"/>
<dbReference type="InterPro" id="IPR001245">
    <property type="entry name" value="Ser-Thr/Tyr_kinase_cat_dom"/>
</dbReference>
<dbReference type="InterPro" id="IPR036770">
    <property type="entry name" value="Ankyrin_rpt-contain_sf"/>
</dbReference>
<gene>
    <name evidence="3" type="ORF">C1645_80532</name>
</gene>
<feature type="compositionally biased region" description="Polar residues" evidence="1">
    <location>
        <begin position="456"/>
        <end position="501"/>
    </location>
</feature>
<dbReference type="Pfam" id="PF07714">
    <property type="entry name" value="PK_Tyr_Ser-Thr"/>
    <property type="match status" value="1"/>
</dbReference>
<feature type="compositionally biased region" description="Low complexity" evidence="1">
    <location>
        <begin position="560"/>
        <end position="571"/>
    </location>
</feature>
<feature type="compositionally biased region" description="Pro residues" evidence="1">
    <location>
        <begin position="529"/>
        <end position="542"/>
    </location>
</feature>
<comment type="caution">
    <text evidence="3">The sequence shown here is derived from an EMBL/GenBank/DDBJ whole genome shotgun (WGS) entry which is preliminary data.</text>
</comment>
<evidence type="ECO:0000256" key="1">
    <source>
        <dbReference type="SAM" id="MobiDB-lite"/>
    </source>
</evidence>
<keyword evidence="4" id="KW-1185">Reference proteome</keyword>
<dbReference type="Proteomes" id="UP000265703">
    <property type="component" value="Unassembled WGS sequence"/>
</dbReference>
<evidence type="ECO:0000259" key="2">
    <source>
        <dbReference type="PROSITE" id="PS50011"/>
    </source>
</evidence>
<name>A0A397S1L2_9GLOM</name>
<dbReference type="STRING" id="658196.A0A397S1L2"/>
<dbReference type="GO" id="GO:0004674">
    <property type="term" value="F:protein serine/threonine kinase activity"/>
    <property type="evidence" value="ECO:0007669"/>
    <property type="project" value="TreeGrafter"/>
</dbReference>
<feature type="compositionally biased region" description="Low complexity" evidence="1">
    <location>
        <begin position="579"/>
        <end position="588"/>
    </location>
</feature>
<dbReference type="InterPro" id="IPR011009">
    <property type="entry name" value="Kinase-like_dom_sf"/>
</dbReference>
<dbReference type="GO" id="GO:0005524">
    <property type="term" value="F:ATP binding"/>
    <property type="evidence" value="ECO:0007669"/>
    <property type="project" value="InterPro"/>
</dbReference>
<feature type="compositionally biased region" description="Low complexity" evidence="1">
    <location>
        <begin position="596"/>
        <end position="605"/>
    </location>
</feature>
<reference evidence="3 4" key="1">
    <citation type="submission" date="2018-06" db="EMBL/GenBank/DDBJ databases">
        <title>Comparative genomics reveals the genomic features of Rhizophagus irregularis, R. cerebriforme, R. diaphanum and Gigaspora rosea, and their symbiotic lifestyle signature.</title>
        <authorList>
            <person name="Morin E."/>
            <person name="San Clemente H."/>
            <person name="Chen E.C.H."/>
            <person name="De La Providencia I."/>
            <person name="Hainaut M."/>
            <person name="Kuo A."/>
            <person name="Kohler A."/>
            <person name="Murat C."/>
            <person name="Tang N."/>
            <person name="Roy S."/>
            <person name="Loubradou J."/>
            <person name="Henrissat B."/>
            <person name="Grigoriev I.V."/>
            <person name="Corradi N."/>
            <person name="Roux C."/>
            <person name="Martin F.M."/>
        </authorList>
    </citation>
    <scope>NUCLEOTIDE SEQUENCE [LARGE SCALE GENOMIC DNA]</scope>
    <source>
        <strain evidence="3 4">DAOM 227022</strain>
    </source>
</reference>
<accession>A0A397S1L2</accession>
<feature type="compositionally biased region" description="Low complexity" evidence="1">
    <location>
        <begin position="676"/>
        <end position="710"/>
    </location>
</feature>
<evidence type="ECO:0000313" key="4">
    <source>
        <dbReference type="Proteomes" id="UP000265703"/>
    </source>
</evidence>
<evidence type="ECO:0000313" key="3">
    <source>
        <dbReference type="EMBL" id="RIA79402.1"/>
    </source>
</evidence>
<organism evidence="3 4">
    <name type="scientific">Glomus cerebriforme</name>
    <dbReference type="NCBI Taxonomy" id="658196"/>
    <lineage>
        <taxon>Eukaryota</taxon>
        <taxon>Fungi</taxon>
        <taxon>Fungi incertae sedis</taxon>
        <taxon>Mucoromycota</taxon>
        <taxon>Glomeromycotina</taxon>
        <taxon>Glomeromycetes</taxon>
        <taxon>Glomerales</taxon>
        <taxon>Glomeraceae</taxon>
        <taxon>Glomus</taxon>
    </lineage>
</organism>
<feature type="domain" description="Protein kinase" evidence="2">
    <location>
        <begin position="29"/>
        <end position="287"/>
    </location>
</feature>
<feature type="compositionally biased region" description="Polar residues" evidence="1">
    <location>
        <begin position="711"/>
        <end position="722"/>
    </location>
</feature>
<dbReference type="PANTHER" id="PTHR44329">
    <property type="entry name" value="SERINE/THREONINE-PROTEIN KINASE TNNI3K-RELATED"/>
    <property type="match status" value="1"/>
</dbReference>
<protein>
    <recommendedName>
        <fullName evidence="2">Protein kinase domain-containing protein</fullName>
    </recommendedName>
</protein>
<dbReference type="Gene3D" id="1.10.510.10">
    <property type="entry name" value="Transferase(Phosphotransferase) domain 1"/>
    <property type="match status" value="1"/>
</dbReference>
<dbReference type="PRINTS" id="PR00109">
    <property type="entry name" value="TYRKINASE"/>
</dbReference>
<feature type="region of interest" description="Disordered" evidence="1">
    <location>
        <begin position="521"/>
        <end position="731"/>
    </location>
</feature>
<dbReference type="InterPro" id="IPR000719">
    <property type="entry name" value="Prot_kinase_dom"/>
</dbReference>
<dbReference type="PROSITE" id="PS50011">
    <property type="entry name" value="PROTEIN_KINASE_DOM"/>
    <property type="match status" value="1"/>
</dbReference>
<feature type="compositionally biased region" description="Low complexity" evidence="1">
    <location>
        <begin position="543"/>
        <end position="552"/>
    </location>
</feature>
<dbReference type="SUPFAM" id="SSF56112">
    <property type="entry name" value="Protein kinase-like (PK-like)"/>
    <property type="match status" value="1"/>
</dbReference>
<feature type="region of interest" description="Disordered" evidence="1">
    <location>
        <begin position="456"/>
        <end position="508"/>
    </location>
</feature>
<dbReference type="SUPFAM" id="SSF48403">
    <property type="entry name" value="Ankyrin repeat"/>
    <property type="match status" value="1"/>
</dbReference>
<feature type="compositionally biased region" description="Low complexity" evidence="1">
    <location>
        <begin position="627"/>
        <end position="668"/>
    </location>
</feature>
<sequence length="1047" mass="120163">MSKHSDYQRKWLKEAIRAGHIICIPFETFDQAEIIARGAFGEVSRAYWKSAEKTVALKSLYNNPVIGSEGSFEEFVRELQLIRSVDFHDNVIRFYGVSEDLTTQRYFMVLQYANGGNLRDFLSKNHSLLNWETRINMASQIASGLKCIHERNIVHRDLHSKNILVHDGKMMITDFGLSKSLDNNENSVVGGMVGYIEPQCFINSTYKRDKASDIYSLGVLLWEISSGRPPFNNMAILDIARDVVQGKREAPIKDSPPAYVAIYQMAWDIDPRKRPTINKVREDLEKLQSNGDADNLSLDTLSIHSQANFGVPNSNEQKQSTIPFGITESMNPNKKTSLRDSYIQSNNNNMGQLMSPPNSNEIKQNVTSNSVTDSYKKNPILENLPFGVVSSMNPNISNSANTLRNYLPTNNTAPIPNLNSQNKTTLSFNIANSQNNSQNNSIPIPQLQVSQQNYLNMPTANPTGQRQNFPQANNQSSPNQFSTQNQSGFQRHNTISYDPRTNQPQSNQFPQNFAVMTNTYNSNLQGFPRPQPQQQPPPPPQQQPYQQQQQQQRPPPPQQQPYQQQQQQQQQRPPPPQQQPYQQQQQQQRPPPPQQQPYQQQQQQQRPPPPPYQQQQQQQPPPPPQQQPYQQRPPSQQQPYRQQQPLPQQRPYQQQPYQQQPPQQQPYQQQPPPAQPQLYYQQQPPQPQQPYQYPQPSTSQYHQYQQLQNQPRSDTLPGQTQPHCPPPAPINVHPSQNPYKCTCADILTKYVEEYQNTRDFIEPDGCHAGYHAGMGDVVGLRWHLYHDRRVDGNYNFSDMSDKLVLITAKFCGRKNLNVMFQCLKEYGASFEVTTKKKGRTAFHLLFFNLELNNKITYNKEKLKRYHKVLFQAIKFLKEMRCNINAKDEDGRTVLSYFLGEKFLHDERSPIIEALLDNEADPNIPVTVNDWGEFDANTALLQAVRNKWSTSILEKIVKHGVNVKAINKEGMNALAIATQAKDTFTMTWMLENIRIISEHDSIKIAKKFAGNFTTKEYQLLNKKRHKNLSNDLSSYSSTSSANSSNNEK</sequence>
<dbReference type="OrthoDB" id="2442332at2759"/>